<dbReference type="EMBL" id="PEZJ01000030">
    <property type="protein sequence ID" value="PIS13779.1"/>
    <property type="molecule type" value="Genomic_DNA"/>
</dbReference>
<dbReference type="Proteomes" id="UP000230033">
    <property type="component" value="Unassembled WGS sequence"/>
</dbReference>
<evidence type="ECO:0000313" key="1">
    <source>
        <dbReference type="EMBL" id="PIS13779.1"/>
    </source>
</evidence>
<dbReference type="Pfam" id="PF08843">
    <property type="entry name" value="AbiEii"/>
    <property type="match status" value="2"/>
</dbReference>
<dbReference type="AlphaFoldDB" id="A0A2H0WPD1"/>
<comment type="caution">
    <text evidence="1">The sequence shown here is derived from an EMBL/GenBank/DDBJ whole genome shotgun (WGS) entry which is preliminary data.</text>
</comment>
<gene>
    <name evidence="1" type="ORF">COT65_02355</name>
</gene>
<accession>A0A2H0WPD1</accession>
<dbReference type="InterPro" id="IPR014942">
    <property type="entry name" value="AbiEii"/>
</dbReference>
<organism evidence="1 2">
    <name type="scientific">Candidatus Shapirobacteria bacterium CG09_land_8_20_14_0_10_47_13</name>
    <dbReference type="NCBI Taxonomy" id="1974481"/>
    <lineage>
        <taxon>Bacteria</taxon>
        <taxon>Candidatus Shapironibacteriota</taxon>
    </lineage>
</organism>
<evidence type="ECO:0000313" key="2">
    <source>
        <dbReference type="Proteomes" id="UP000230033"/>
    </source>
</evidence>
<protein>
    <recommendedName>
        <fullName evidence="3">Nucleotidyl transferase AbiEii/AbiGii toxin family protein</fullName>
    </recommendedName>
</protein>
<sequence>MNRKDLVFHLEILSKNQTDLLFKFKLPKNYYLAGGTALALYLGHRTSLDFDFYTSSEFDREEILNLLKKNWGEENITVSSLEKNFFIGEINKVNVSVFHYPYKLLANLVNLRNISLASLDDIAAMKIIAVIQRPAKRDYIDLYYLLKQYPPKTIFQWAGKKYSNFNPYLALRALSFFDDVENEKIEERGIRILDKLFSWKKAKEGIFAKVKKYQLAMLKK</sequence>
<reference evidence="2" key="1">
    <citation type="submission" date="2017-09" db="EMBL/GenBank/DDBJ databases">
        <title>Depth-based differentiation of microbial function through sediment-hosted aquifers and enrichment of novel symbionts in the deep terrestrial subsurface.</title>
        <authorList>
            <person name="Probst A.J."/>
            <person name="Ladd B."/>
            <person name="Jarett J.K."/>
            <person name="Geller-Mcgrath D.E."/>
            <person name="Sieber C.M.K."/>
            <person name="Emerson J.B."/>
            <person name="Anantharaman K."/>
            <person name="Thomas B.C."/>
            <person name="Malmstrom R."/>
            <person name="Stieglmeier M."/>
            <person name="Klingl A."/>
            <person name="Woyke T."/>
            <person name="Ryan C.M."/>
            <person name="Banfield J.F."/>
        </authorList>
    </citation>
    <scope>NUCLEOTIDE SEQUENCE [LARGE SCALE GENOMIC DNA]</scope>
</reference>
<proteinExistence type="predicted"/>
<evidence type="ECO:0008006" key="3">
    <source>
        <dbReference type="Google" id="ProtNLM"/>
    </source>
</evidence>
<dbReference type="Gene3D" id="3.10.450.620">
    <property type="entry name" value="JHP933, nucleotidyltransferase-like core domain"/>
    <property type="match status" value="1"/>
</dbReference>
<name>A0A2H0WPD1_9BACT</name>